<dbReference type="Proteomes" id="UP001526143">
    <property type="component" value="Unassembled WGS sequence"/>
</dbReference>
<name>A0ABT3B218_9CYAN</name>
<evidence type="ECO:0000256" key="1">
    <source>
        <dbReference type="SAM" id="MobiDB-lite"/>
    </source>
</evidence>
<evidence type="ECO:0000313" key="2">
    <source>
        <dbReference type="EMBL" id="MCV3215422.1"/>
    </source>
</evidence>
<gene>
    <name evidence="2" type="ORF">OGM63_18195</name>
</gene>
<organism evidence="2 3">
    <name type="scientific">Plectonema radiosum NIES-515</name>
    <dbReference type="NCBI Taxonomy" id="2986073"/>
    <lineage>
        <taxon>Bacteria</taxon>
        <taxon>Bacillati</taxon>
        <taxon>Cyanobacteriota</taxon>
        <taxon>Cyanophyceae</taxon>
        <taxon>Oscillatoriophycideae</taxon>
        <taxon>Oscillatoriales</taxon>
        <taxon>Microcoleaceae</taxon>
        <taxon>Plectonema</taxon>
    </lineage>
</organism>
<feature type="region of interest" description="Disordered" evidence="1">
    <location>
        <begin position="1"/>
        <end position="23"/>
    </location>
</feature>
<sequence>MSNSFSINREHTQMGRIGDRQTNYRGKKPIVTVGGAECGIEQSDEKDAFLWLK</sequence>
<protein>
    <submittedName>
        <fullName evidence="2">Uncharacterized protein</fullName>
    </submittedName>
</protein>
<keyword evidence="3" id="KW-1185">Reference proteome</keyword>
<dbReference type="EMBL" id="JAOWRF010000256">
    <property type="protein sequence ID" value="MCV3215422.1"/>
    <property type="molecule type" value="Genomic_DNA"/>
</dbReference>
<proteinExistence type="predicted"/>
<accession>A0ABT3B218</accession>
<feature type="compositionally biased region" description="Basic and acidic residues" evidence="1">
    <location>
        <begin position="8"/>
        <end position="19"/>
    </location>
</feature>
<dbReference type="RefSeq" id="WP_263747050.1">
    <property type="nucleotide sequence ID" value="NZ_JAOWRF010000256.1"/>
</dbReference>
<evidence type="ECO:0000313" key="3">
    <source>
        <dbReference type="Proteomes" id="UP001526143"/>
    </source>
</evidence>
<comment type="caution">
    <text evidence="2">The sequence shown here is derived from an EMBL/GenBank/DDBJ whole genome shotgun (WGS) entry which is preliminary data.</text>
</comment>
<reference evidence="2 3" key="1">
    <citation type="submission" date="2022-10" db="EMBL/GenBank/DDBJ databases">
        <title>Identification of biosynthetic pathway for the production of the potent trypsin inhibitor radiosumin.</title>
        <authorList>
            <person name="Fewer D.P."/>
            <person name="Delbaje E."/>
            <person name="Ouyang X."/>
            <person name="Agostino P.D."/>
            <person name="Wahlsten M."/>
            <person name="Jokela J."/>
            <person name="Permi P."/>
            <person name="Haapaniemi E."/>
            <person name="Koistinen H."/>
        </authorList>
    </citation>
    <scope>NUCLEOTIDE SEQUENCE [LARGE SCALE GENOMIC DNA]</scope>
    <source>
        <strain evidence="2 3">NIES-515</strain>
    </source>
</reference>